<evidence type="ECO:0000259" key="6">
    <source>
        <dbReference type="Pfam" id="PF13086"/>
    </source>
</evidence>
<dbReference type="Proteomes" id="UP000462362">
    <property type="component" value="Unassembled WGS sequence"/>
</dbReference>
<evidence type="ECO:0000256" key="1">
    <source>
        <dbReference type="ARBA" id="ARBA00007913"/>
    </source>
</evidence>
<keyword evidence="2" id="KW-0547">Nucleotide-binding</keyword>
<comment type="similarity">
    <text evidence="1">Belongs to the DNA2/NAM7 helicase family.</text>
</comment>
<evidence type="ECO:0000256" key="4">
    <source>
        <dbReference type="ARBA" id="ARBA00022806"/>
    </source>
</evidence>
<keyword evidence="3" id="KW-0378">Hydrolase</keyword>
<dbReference type="PANTHER" id="PTHR43788">
    <property type="entry name" value="DNA2/NAM7 HELICASE FAMILY MEMBER"/>
    <property type="match status" value="1"/>
</dbReference>
<dbReference type="RefSeq" id="WP_155165468.1">
    <property type="nucleotide sequence ID" value="NZ_CAOKAR010000038.1"/>
</dbReference>
<dbReference type="GO" id="GO:0043139">
    <property type="term" value="F:5'-3' DNA helicase activity"/>
    <property type="evidence" value="ECO:0007669"/>
    <property type="project" value="TreeGrafter"/>
</dbReference>
<reference evidence="8 9" key="1">
    <citation type="journal article" date="2019" name="Nat. Med.">
        <title>A library of human gut bacterial isolates paired with longitudinal multiomics data enables mechanistic microbiome research.</title>
        <authorList>
            <person name="Poyet M."/>
            <person name="Groussin M."/>
            <person name="Gibbons S.M."/>
            <person name="Avila-Pacheco J."/>
            <person name="Jiang X."/>
            <person name="Kearney S.M."/>
            <person name="Perrotta A.R."/>
            <person name="Berdy B."/>
            <person name="Zhao S."/>
            <person name="Lieberman T.D."/>
            <person name="Swanson P.K."/>
            <person name="Smith M."/>
            <person name="Roesemann S."/>
            <person name="Alexander J.E."/>
            <person name="Rich S.A."/>
            <person name="Livny J."/>
            <person name="Vlamakis H."/>
            <person name="Clish C."/>
            <person name="Bullock K."/>
            <person name="Deik A."/>
            <person name="Scott J."/>
            <person name="Pierce K.A."/>
            <person name="Xavier R.J."/>
            <person name="Alm E.J."/>
        </authorList>
    </citation>
    <scope>NUCLEOTIDE SEQUENCE [LARGE SCALE GENOMIC DNA]</scope>
    <source>
        <strain evidence="8 9">BIOML-A2</strain>
    </source>
</reference>
<gene>
    <name evidence="8" type="ORF">GMD42_05920</name>
</gene>
<protein>
    <recommendedName>
        <fullName evidence="10">AAA family ATPase</fullName>
    </recommendedName>
</protein>
<evidence type="ECO:0000256" key="2">
    <source>
        <dbReference type="ARBA" id="ARBA00022741"/>
    </source>
</evidence>
<dbReference type="InterPro" id="IPR041679">
    <property type="entry name" value="DNA2/NAM7-like_C"/>
</dbReference>
<evidence type="ECO:0000313" key="8">
    <source>
        <dbReference type="EMBL" id="MTU43164.1"/>
    </source>
</evidence>
<dbReference type="PANTHER" id="PTHR43788:SF8">
    <property type="entry name" value="DNA-BINDING PROTEIN SMUBP-2"/>
    <property type="match status" value="1"/>
</dbReference>
<sequence length="1007" mass="114951">MKLDKDNLAKILSLWLHVEALTPFDLDKNDLIEQMPGSLNQPRSSLFTWDNEDTTQRDSLEIELQKLPKEEDRTDFFRMFTVCIGIVNRNEFIDRAEHLLRSNLLDISQDLSDFSAEEQRTDDLICLGVLRANHFGKISMGTVEPSYALCELVNLTNKQKGVESFEFLTDVAQILHTSAVRQLSLDSETTAQKISEKDRQFYGMLIHNLNKKELKPDETRGYKLIKDLNPPQNFLNPRKIDELCKSWLEKAGLGPSYRIWVIVNYYERPKPLYFDFMNSPYIEILEKIKKRVQTEPPTRVLSPVSERFFSLAYDNPDRNDLLANSKKFLEMANPERMIFGRWPSDIKNYLVPCQQVALSTMIWAPPVDPIISVNGPPGTGKTMLLKELLTEIVINRAAVLANIEDIGTAPLFELKSGWRGEQVPVLLKEYVEDYPIIVASNNNNAVENITKELPFDYGFEEPFDYFSDLANKLNRSKDAWGLVSAPLGKSDNWTRLWKAFFSNHKTPKGTIPYLQHALEEEIQSEGGIAEIRSNWKKETQRFRELYCDVHERITSKMPDYKADVKKFAQTSEEKPVTARSFRDSVLRSFRSKKGESEDNPFDFSGSSKEKNHARRLYTDEELDRARTRLFISALKLHRLAVLAKKKDFIDGIRGSITANMYDLVSPHRLSFLGTLSFLIPIISTTFASAAFRFNNFLSSSLPWVIVDEASQATPQSALLLMQKAKRFLVVGDPLQLTPVVTLPDSLSELLCGKEELLRKWSPHLHSLQQLADGANPFGAFVGPEEHKIWSGLPLRLQRRSYPPMFNICNRIAYSGQMVLSPEMKVDKTPERFIESYWVDVVPARPSLSNCVSEEVGAAEEVLNHIDVQIAMKHLQGEVFEKKSVLICTPFRTAAATLRKRIKKTGNWLEVERIGTVHTLQGRQSDIVIVVLGSKTNKDGFGARNWATSTPNLLNVAVSRAKETVIFIGNYEDWKEHNYVPTIMAELEDYGKGRLKLSEVLNEPERNN</sequence>
<organism evidence="8 9">
    <name type="scientific">Parasutterella excrementihominis</name>
    <dbReference type="NCBI Taxonomy" id="487175"/>
    <lineage>
        <taxon>Bacteria</taxon>
        <taxon>Pseudomonadati</taxon>
        <taxon>Pseudomonadota</taxon>
        <taxon>Betaproteobacteria</taxon>
        <taxon>Burkholderiales</taxon>
        <taxon>Sutterellaceae</taxon>
        <taxon>Parasutterella</taxon>
    </lineage>
</organism>
<dbReference type="Pfam" id="PF13086">
    <property type="entry name" value="AAA_11"/>
    <property type="match status" value="1"/>
</dbReference>
<name>A0A6I3S046_9BURK</name>
<dbReference type="GO" id="GO:0016787">
    <property type="term" value="F:hydrolase activity"/>
    <property type="evidence" value="ECO:0007669"/>
    <property type="project" value="UniProtKB-KW"/>
</dbReference>
<dbReference type="EMBL" id="WNCL01000014">
    <property type="protein sequence ID" value="MTU43164.1"/>
    <property type="molecule type" value="Genomic_DNA"/>
</dbReference>
<evidence type="ECO:0000313" key="9">
    <source>
        <dbReference type="Proteomes" id="UP000462362"/>
    </source>
</evidence>
<dbReference type="AlphaFoldDB" id="A0A6I3S046"/>
<evidence type="ECO:0000259" key="7">
    <source>
        <dbReference type="Pfam" id="PF13087"/>
    </source>
</evidence>
<keyword evidence="4" id="KW-0347">Helicase</keyword>
<dbReference type="Gene3D" id="3.40.50.300">
    <property type="entry name" value="P-loop containing nucleotide triphosphate hydrolases"/>
    <property type="match status" value="2"/>
</dbReference>
<proteinExistence type="inferred from homology"/>
<dbReference type="SUPFAM" id="SSF52540">
    <property type="entry name" value="P-loop containing nucleoside triphosphate hydrolases"/>
    <property type="match status" value="1"/>
</dbReference>
<accession>A0A6I3S046</accession>
<dbReference type="InterPro" id="IPR050534">
    <property type="entry name" value="Coronavir_polyprotein_1ab"/>
</dbReference>
<dbReference type="Pfam" id="PF13087">
    <property type="entry name" value="AAA_12"/>
    <property type="match status" value="1"/>
</dbReference>
<keyword evidence="5" id="KW-0067">ATP-binding</keyword>
<comment type="caution">
    <text evidence="8">The sequence shown here is derived from an EMBL/GenBank/DDBJ whole genome shotgun (WGS) entry which is preliminary data.</text>
</comment>
<feature type="domain" description="DNA2/NAM7 helicase-like C-terminal" evidence="7">
    <location>
        <begin position="793"/>
        <end position="970"/>
    </location>
</feature>
<feature type="domain" description="DNA2/NAM7 helicase helicase" evidence="6">
    <location>
        <begin position="681"/>
        <end position="740"/>
    </location>
</feature>
<evidence type="ECO:0008006" key="10">
    <source>
        <dbReference type="Google" id="ProtNLM"/>
    </source>
</evidence>
<evidence type="ECO:0000256" key="3">
    <source>
        <dbReference type="ARBA" id="ARBA00022801"/>
    </source>
</evidence>
<evidence type="ECO:0000256" key="5">
    <source>
        <dbReference type="ARBA" id="ARBA00022840"/>
    </source>
</evidence>
<dbReference type="InterPro" id="IPR027417">
    <property type="entry name" value="P-loop_NTPase"/>
</dbReference>
<dbReference type="InterPro" id="IPR041677">
    <property type="entry name" value="DNA2/NAM7_AAA_11"/>
</dbReference>
<dbReference type="GO" id="GO:0005524">
    <property type="term" value="F:ATP binding"/>
    <property type="evidence" value="ECO:0007669"/>
    <property type="project" value="UniProtKB-KW"/>
</dbReference>